<dbReference type="InterPro" id="IPR003797">
    <property type="entry name" value="DegV"/>
</dbReference>
<dbReference type="Pfam" id="PF02645">
    <property type="entry name" value="DegV"/>
    <property type="match status" value="1"/>
</dbReference>
<protein>
    <submittedName>
        <fullName evidence="2">DegV family protein with EDD domain</fullName>
    </submittedName>
</protein>
<dbReference type="InterPro" id="IPR043168">
    <property type="entry name" value="DegV_C"/>
</dbReference>
<dbReference type="PANTHER" id="PTHR33434:SF2">
    <property type="entry name" value="FATTY ACID-BINDING PROTEIN TM_1468"/>
    <property type="match status" value="1"/>
</dbReference>
<keyword evidence="1" id="KW-0446">Lipid-binding</keyword>
<reference evidence="2 3" key="1">
    <citation type="submission" date="2018-05" db="EMBL/GenBank/DDBJ databases">
        <authorList>
            <person name="Goeker M."/>
            <person name="Huntemann M."/>
            <person name="Clum A."/>
            <person name="Pillay M."/>
            <person name="Palaniappan K."/>
            <person name="Varghese N."/>
            <person name="Mikhailova N."/>
            <person name="Stamatis D."/>
            <person name="Reddy T."/>
            <person name="Daum C."/>
            <person name="Shapiro N."/>
            <person name="Ivanova N."/>
            <person name="Kyrpides N."/>
            <person name="Woyke T."/>
        </authorList>
    </citation>
    <scope>NUCLEOTIDE SEQUENCE [LARGE SCALE GENOMIC DNA]</scope>
    <source>
        <strain evidence="2 3">DSM 26524</strain>
    </source>
</reference>
<comment type="caution">
    <text evidence="2">The sequence shown here is derived from an EMBL/GenBank/DDBJ whole genome shotgun (WGS) entry which is preliminary data.</text>
</comment>
<evidence type="ECO:0000313" key="3">
    <source>
        <dbReference type="Proteomes" id="UP000245412"/>
    </source>
</evidence>
<sequence>MQRKIIILTESGADIPAKTVRELKIHIVPMHVALGERNLNDGAFPQKEIFEYYKQTRQIPSTSGTNPQEYREAYLKIKQQNPDCKILHLCYSAVTTATWQNAIIGSEGISGITHIDTKAVSAGQGNLVIKAAKYLEAHPNILLDELVGAIHKWIENARMYFIPENLDYLLAGGRVSNAQYIGANILHLKPMIEIKNGYLVSTKKYRGRMRTVCLRLLEDVLKNNQFGKEDIYLLYSEGLSKDTLRRAGQFLGENGYSNVRWVQTGCVISTHAGPGAFGVGGIVT</sequence>
<dbReference type="NCBIfam" id="TIGR00762">
    <property type="entry name" value="DegV"/>
    <property type="match status" value="1"/>
</dbReference>
<dbReference type="SUPFAM" id="SSF82549">
    <property type="entry name" value="DAK1/DegV-like"/>
    <property type="match status" value="1"/>
</dbReference>
<dbReference type="Proteomes" id="UP000245412">
    <property type="component" value="Unassembled WGS sequence"/>
</dbReference>
<dbReference type="InterPro" id="IPR050270">
    <property type="entry name" value="DegV_domain_contain"/>
</dbReference>
<name>A0AB73T2U7_9FIRM</name>
<dbReference type="RefSeq" id="WP_109627261.1">
    <property type="nucleotide sequence ID" value="NZ_JANKBI010000006.1"/>
</dbReference>
<dbReference type="PANTHER" id="PTHR33434">
    <property type="entry name" value="DEGV DOMAIN-CONTAINING PROTEIN DR_1986-RELATED"/>
    <property type="match status" value="1"/>
</dbReference>
<gene>
    <name evidence="2" type="ORF">C7383_10854</name>
</gene>
<dbReference type="Gene3D" id="3.40.50.10170">
    <property type="match status" value="1"/>
</dbReference>
<proteinExistence type="predicted"/>
<dbReference type="GO" id="GO:0008289">
    <property type="term" value="F:lipid binding"/>
    <property type="evidence" value="ECO:0007669"/>
    <property type="project" value="UniProtKB-KW"/>
</dbReference>
<keyword evidence="3" id="KW-1185">Reference proteome</keyword>
<dbReference type="EMBL" id="QGGY01000008">
    <property type="protein sequence ID" value="PWJ74625.1"/>
    <property type="molecule type" value="Genomic_DNA"/>
</dbReference>
<evidence type="ECO:0000313" key="2">
    <source>
        <dbReference type="EMBL" id="PWJ74625.1"/>
    </source>
</evidence>
<dbReference type="AlphaFoldDB" id="A0AB73T2U7"/>
<dbReference type="PROSITE" id="PS51482">
    <property type="entry name" value="DEGV"/>
    <property type="match status" value="1"/>
</dbReference>
<accession>A0AB73T2U7</accession>
<dbReference type="Gene3D" id="3.30.1180.10">
    <property type="match status" value="1"/>
</dbReference>
<evidence type="ECO:0000256" key="1">
    <source>
        <dbReference type="ARBA" id="ARBA00023121"/>
    </source>
</evidence>
<organism evidence="2 3">
    <name type="scientific">Murimonas intestini</name>
    <dbReference type="NCBI Taxonomy" id="1337051"/>
    <lineage>
        <taxon>Bacteria</taxon>
        <taxon>Bacillati</taxon>
        <taxon>Bacillota</taxon>
        <taxon>Clostridia</taxon>
        <taxon>Lachnospirales</taxon>
        <taxon>Lachnospiraceae</taxon>
        <taxon>Murimonas</taxon>
    </lineage>
</organism>